<evidence type="ECO:0000256" key="1">
    <source>
        <dbReference type="ARBA" id="ARBA00004651"/>
    </source>
</evidence>
<proteinExistence type="predicted"/>
<evidence type="ECO:0000256" key="4">
    <source>
        <dbReference type="ARBA" id="ARBA00022597"/>
    </source>
</evidence>
<accession>X1K149</accession>
<reference evidence="10" key="1">
    <citation type="journal article" date="2014" name="Front. Microbiol.">
        <title>High frequency of phylogenetically diverse reductive dehalogenase-homologous genes in deep subseafloor sedimentary metagenomes.</title>
        <authorList>
            <person name="Kawai M."/>
            <person name="Futagami T."/>
            <person name="Toyoda A."/>
            <person name="Takaki Y."/>
            <person name="Nishi S."/>
            <person name="Hori S."/>
            <person name="Arai W."/>
            <person name="Tsubouchi T."/>
            <person name="Morono Y."/>
            <person name="Uchiyama I."/>
            <person name="Ito T."/>
            <person name="Fujiyama A."/>
            <person name="Inagaki F."/>
            <person name="Takami H."/>
        </authorList>
    </citation>
    <scope>NUCLEOTIDE SEQUENCE</scope>
    <source>
        <strain evidence="10">Expedition CK06-06</strain>
    </source>
</reference>
<feature type="non-terminal residue" evidence="10">
    <location>
        <position position="1"/>
    </location>
</feature>
<dbReference type="Pfam" id="PF03611">
    <property type="entry name" value="EIIC-GAT"/>
    <property type="match status" value="1"/>
</dbReference>
<dbReference type="PANTHER" id="PTHR37324">
    <property type="entry name" value="PTS SYSTEM GALACTITOL-SPECIFIC EIIC COMPONENT"/>
    <property type="match status" value="1"/>
</dbReference>
<dbReference type="InterPro" id="IPR004703">
    <property type="entry name" value="PTS_sugar-sp_permease"/>
</dbReference>
<evidence type="ECO:0000313" key="10">
    <source>
        <dbReference type="EMBL" id="GAI00238.1"/>
    </source>
</evidence>
<evidence type="ECO:0000256" key="8">
    <source>
        <dbReference type="ARBA" id="ARBA00023136"/>
    </source>
</evidence>
<keyword evidence="2" id="KW-0813">Transport</keyword>
<evidence type="ECO:0000256" key="6">
    <source>
        <dbReference type="ARBA" id="ARBA00022692"/>
    </source>
</evidence>
<keyword evidence="6 9" id="KW-0812">Transmembrane</keyword>
<evidence type="ECO:0000256" key="2">
    <source>
        <dbReference type="ARBA" id="ARBA00022448"/>
    </source>
</evidence>
<evidence type="ECO:0000256" key="5">
    <source>
        <dbReference type="ARBA" id="ARBA00022683"/>
    </source>
</evidence>
<sequence>EEIQYKIGVVSEPMIIGFILGFIIGAITRYENFYLNLGPNLLHALSRGLTLSIIMILLPRSANLLLKGLVPTIYDIKSFISQRINPIIIGSETTPILY</sequence>
<organism evidence="10">
    <name type="scientific">marine sediment metagenome</name>
    <dbReference type="NCBI Taxonomy" id="412755"/>
    <lineage>
        <taxon>unclassified sequences</taxon>
        <taxon>metagenomes</taxon>
        <taxon>ecological metagenomes</taxon>
    </lineage>
</organism>
<keyword evidence="5" id="KW-0598">Phosphotransferase system</keyword>
<feature type="transmembrane region" description="Helical" evidence="9">
    <location>
        <begin position="7"/>
        <end position="28"/>
    </location>
</feature>
<dbReference type="GO" id="GO:0015577">
    <property type="term" value="F:galactitol transmembrane transporter activity"/>
    <property type="evidence" value="ECO:0007669"/>
    <property type="project" value="InterPro"/>
</dbReference>
<dbReference type="EMBL" id="BARV01003176">
    <property type="protein sequence ID" value="GAI00238.1"/>
    <property type="molecule type" value="Genomic_DNA"/>
</dbReference>
<evidence type="ECO:0000256" key="3">
    <source>
        <dbReference type="ARBA" id="ARBA00022475"/>
    </source>
</evidence>
<dbReference type="AlphaFoldDB" id="X1K149"/>
<gene>
    <name evidence="10" type="ORF">S06H3_07745</name>
</gene>
<keyword evidence="4" id="KW-0762">Sugar transport</keyword>
<name>X1K149_9ZZZZ</name>
<evidence type="ECO:0000256" key="7">
    <source>
        <dbReference type="ARBA" id="ARBA00022989"/>
    </source>
</evidence>
<feature type="transmembrane region" description="Helical" evidence="9">
    <location>
        <begin position="40"/>
        <end position="58"/>
    </location>
</feature>
<dbReference type="PANTHER" id="PTHR37324:SF2">
    <property type="entry name" value="PTS SYSTEM GALACTITOL-SPECIFIC EIIC COMPONENT"/>
    <property type="match status" value="1"/>
</dbReference>
<dbReference type="GO" id="GO:0005886">
    <property type="term" value="C:plasma membrane"/>
    <property type="evidence" value="ECO:0007669"/>
    <property type="project" value="UniProtKB-SubCell"/>
</dbReference>
<keyword evidence="7 9" id="KW-1133">Transmembrane helix</keyword>
<protein>
    <submittedName>
        <fullName evidence="10">Uncharacterized protein</fullName>
    </submittedName>
</protein>
<dbReference type="GO" id="GO:0009401">
    <property type="term" value="P:phosphoenolpyruvate-dependent sugar phosphotransferase system"/>
    <property type="evidence" value="ECO:0007669"/>
    <property type="project" value="UniProtKB-KW"/>
</dbReference>
<keyword evidence="3" id="KW-1003">Cell membrane</keyword>
<comment type="subcellular location">
    <subcellularLocation>
        <location evidence="1">Cell membrane</location>
        <topology evidence="1">Multi-pass membrane protein</topology>
    </subcellularLocation>
</comment>
<dbReference type="InterPro" id="IPR013853">
    <property type="entry name" value="EIIC-GAT"/>
</dbReference>
<evidence type="ECO:0000256" key="9">
    <source>
        <dbReference type="SAM" id="Phobius"/>
    </source>
</evidence>
<keyword evidence="8 9" id="KW-0472">Membrane</keyword>
<comment type="caution">
    <text evidence="10">The sequence shown here is derived from an EMBL/GenBank/DDBJ whole genome shotgun (WGS) entry which is preliminary data.</text>
</comment>